<protein>
    <submittedName>
        <fullName evidence="3">Uncharacterized protein</fullName>
    </submittedName>
</protein>
<feature type="region of interest" description="Disordered" evidence="1">
    <location>
        <begin position="64"/>
        <end position="86"/>
    </location>
</feature>
<evidence type="ECO:0000313" key="4">
    <source>
        <dbReference type="Proteomes" id="UP001648503"/>
    </source>
</evidence>
<name>A0ABQ8F6E1_9FUNG</name>
<sequence>MQLFHLFSFVVVASYAAALPQPAELSGKYSNSANTNLVSGLEARSYQPGFNSQKGSATLMSLKRRADSKGLPRKNGKYGSSPLPVTTASKPFGDPFKDSDVSSENLFLTIENVEDGNVEVFKDGELAGNKIGGNTGRMVAKYLRRYVYVSVALRRWEQTSVSGILGIIKSGLGDAEYSKVEPGITKRLKALQDEFRVGFDAVVGATTDILRDVGLVGENFQKFNKLFEGIYFKFGDLLSELNFRLRQFKAVLNGEADLDQLLVGRRLWSMSLWGRGMIIGQLAARLADFLQVAYRQYQSTLWKYHRDRLVEVG</sequence>
<reference evidence="3 4" key="1">
    <citation type="submission" date="2021-02" db="EMBL/GenBank/DDBJ databases">
        <title>Variation within the Batrachochytrium salamandrivorans European outbreak.</title>
        <authorList>
            <person name="Kelly M."/>
            <person name="Pasmans F."/>
            <person name="Shea T.P."/>
            <person name="Munoz J.F."/>
            <person name="Carranza S."/>
            <person name="Cuomo C.A."/>
            <person name="Martel A."/>
        </authorList>
    </citation>
    <scope>NUCLEOTIDE SEQUENCE [LARGE SCALE GENOMIC DNA]</scope>
    <source>
        <strain evidence="3 4">AMFP18/2</strain>
    </source>
</reference>
<keyword evidence="2" id="KW-0732">Signal</keyword>
<gene>
    <name evidence="3" type="ORF">BASA50_007859</name>
</gene>
<keyword evidence="4" id="KW-1185">Reference proteome</keyword>
<comment type="caution">
    <text evidence="3">The sequence shown here is derived from an EMBL/GenBank/DDBJ whole genome shotgun (WGS) entry which is preliminary data.</text>
</comment>
<dbReference type="EMBL" id="JAFCIX010000371">
    <property type="protein sequence ID" value="KAH6592808.1"/>
    <property type="molecule type" value="Genomic_DNA"/>
</dbReference>
<feature type="chain" id="PRO_5046264168" evidence="2">
    <location>
        <begin position="19"/>
        <end position="313"/>
    </location>
</feature>
<dbReference type="Proteomes" id="UP001648503">
    <property type="component" value="Unassembled WGS sequence"/>
</dbReference>
<proteinExistence type="predicted"/>
<organism evidence="3 4">
    <name type="scientific">Batrachochytrium salamandrivorans</name>
    <dbReference type="NCBI Taxonomy" id="1357716"/>
    <lineage>
        <taxon>Eukaryota</taxon>
        <taxon>Fungi</taxon>
        <taxon>Fungi incertae sedis</taxon>
        <taxon>Chytridiomycota</taxon>
        <taxon>Chytridiomycota incertae sedis</taxon>
        <taxon>Chytridiomycetes</taxon>
        <taxon>Rhizophydiales</taxon>
        <taxon>Rhizophydiales incertae sedis</taxon>
        <taxon>Batrachochytrium</taxon>
    </lineage>
</organism>
<evidence type="ECO:0000256" key="2">
    <source>
        <dbReference type="SAM" id="SignalP"/>
    </source>
</evidence>
<accession>A0ABQ8F6E1</accession>
<evidence type="ECO:0000256" key="1">
    <source>
        <dbReference type="SAM" id="MobiDB-lite"/>
    </source>
</evidence>
<feature type="signal peptide" evidence="2">
    <location>
        <begin position="1"/>
        <end position="18"/>
    </location>
</feature>
<evidence type="ECO:0000313" key="3">
    <source>
        <dbReference type="EMBL" id="KAH6592808.1"/>
    </source>
</evidence>